<reference evidence="1 2" key="1">
    <citation type="journal article" date="2011" name="BMC Genomics">
        <title>Comparative genome analysis and genome-guided physiological analysis of Roseobacter litoralis.</title>
        <authorList>
            <person name="Kalhoefer D."/>
            <person name="Thole S."/>
            <person name="Voget S."/>
            <person name="Lehmann R."/>
            <person name="Liesegang H."/>
            <person name="Wollher A."/>
            <person name="Daniel R."/>
            <person name="Simon M."/>
            <person name="Brinkhoff T."/>
        </authorList>
    </citation>
    <scope>NUCLEOTIDE SEQUENCE [LARGE SCALE GENOMIC DNA]</scope>
    <source>
        <strain evidence="2">ATCC 49566 / DSM 6996 / JCM 21268 / NBRC 15278 / OCh 149</strain>
    </source>
</reference>
<sequence>MISLRLLLLSVSAMRGAFRGEGLGRAGRLSYQFTP</sequence>
<dbReference type="AlphaFoldDB" id="F7ZLT6"/>
<name>F7ZLT6_ROSLO</name>
<evidence type="ECO:0000313" key="1">
    <source>
        <dbReference type="EMBL" id="AEI95330.1"/>
    </source>
</evidence>
<gene>
    <name evidence="1" type="ordered locus">RLO149_c033890</name>
</gene>
<dbReference type="HOGENOM" id="CLU_3367046_0_0_5"/>
<evidence type="ECO:0000313" key="2">
    <source>
        <dbReference type="Proteomes" id="UP000001353"/>
    </source>
</evidence>
<protein>
    <submittedName>
        <fullName evidence="1">Uncharacterized protein</fullName>
    </submittedName>
</protein>
<accession>F7ZLT6</accession>
<dbReference type="EMBL" id="CP002623">
    <property type="protein sequence ID" value="AEI95330.1"/>
    <property type="molecule type" value="Genomic_DNA"/>
</dbReference>
<dbReference type="Proteomes" id="UP000001353">
    <property type="component" value="Chromosome"/>
</dbReference>
<keyword evidence="2" id="KW-1185">Reference proteome</keyword>
<organism evidence="1 2">
    <name type="scientific">Roseobacter litoralis (strain ATCC 49566 / DSM 6996 / JCM 21268 / NBRC 15278 / OCh 149)</name>
    <dbReference type="NCBI Taxonomy" id="391595"/>
    <lineage>
        <taxon>Bacteria</taxon>
        <taxon>Pseudomonadati</taxon>
        <taxon>Pseudomonadota</taxon>
        <taxon>Alphaproteobacteria</taxon>
        <taxon>Rhodobacterales</taxon>
        <taxon>Roseobacteraceae</taxon>
        <taxon>Roseobacter</taxon>
    </lineage>
</organism>
<proteinExistence type="predicted"/>
<dbReference type="KEGG" id="rli:RLO149_c033890"/>